<dbReference type="InterPro" id="IPR017532">
    <property type="entry name" value="Hydrolase-2_PEP"/>
</dbReference>
<dbReference type="Gene3D" id="3.40.50.1820">
    <property type="entry name" value="alpha/beta hydrolase"/>
    <property type="match status" value="1"/>
</dbReference>
<gene>
    <name evidence="2" type="ORF">LMJ30_06735</name>
</gene>
<dbReference type="NCBIfam" id="TIGR03101">
    <property type="entry name" value="hydr2_PEP"/>
    <property type="match status" value="1"/>
</dbReference>
<dbReference type="GO" id="GO:0016787">
    <property type="term" value="F:hydrolase activity"/>
    <property type="evidence" value="ECO:0007669"/>
    <property type="project" value="UniProtKB-KW"/>
</dbReference>
<organism evidence="2 3">
    <name type="scientific">Massilia agrisoli</name>
    <dbReference type="NCBI Taxonomy" id="2892444"/>
    <lineage>
        <taxon>Bacteria</taxon>
        <taxon>Pseudomonadati</taxon>
        <taxon>Pseudomonadota</taxon>
        <taxon>Betaproteobacteria</taxon>
        <taxon>Burkholderiales</taxon>
        <taxon>Oxalobacteraceae</taxon>
        <taxon>Telluria group</taxon>
        <taxon>Massilia</taxon>
    </lineage>
</organism>
<dbReference type="Pfam" id="PF12146">
    <property type="entry name" value="Hydrolase_4"/>
    <property type="match status" value="1"/>
</dbReference>
<keyword evidence="2" id="KW-0378">Hydrolase</keyword>
<feature type="domain" description="Serine aminopeptidase S33" evidence="1">
    <location>
        <begin position="54"/>
        <end position="153"/>
    </location>
</feature>
<dbReference type="SUPFAM" id="SSF53474">
    <property type="entry name" value="alpha/beta-Hydrolases"/>
    <property type="match status" value="1"/>
</dbReference>
<dbReference type="InterPro" id="IPR022742">
    <property type="entry name" value="Hydrolase_4"/>
</dbReference>
<accession>A0ABS8IPX0</accession>
<name>A0ABS8IPX0_9BURK</name>
<dbReference type="EMBL" id="JAJHPV010000010">
    <property type="protein sequence ID" value="MCC6070649.1"/>
    <property type="molecule type" value="Genomic_DNA"/>
</dbReference>
<sequence length="279" mass="29108">MTRENPGAEPFFLGSPGGQRFCVFHPPAGGKCLGAVLVTPPFGDELNKSRRMLAMQARRLAALGFGVLQIDLEGCGDSDGELRDVRWAGWTSDLSAGADWLAARLDAPLYLLGLRMGALLALDFARTRAGIAGIVLWQPLASGEAFITQLLRLKLAGSMAGANGAEASNTATLRTALAAGEMLEIGGYEITGALAADIGALDLRALAPLSCPAHWFEMVAEAVRPMPPAAVRTGEAWRAGGVALTASPVAGPPFWSSQEIAESAALLDATCIAFESMRS</sequence>
<protein>
    <submittedName>
        <fullName evidence="2">Hydrolase 2, exosortase A system-associated</fullName>
    </submittedName>
</protein>
<dbReference type="InterPro" id="IPR029058">
    <property type="entry name" value="AB_hydrolase_fold"/>
</dbReference>
<dbReference type="RefSeq" id="WP_229431575.1">
    <property type="nucleotide sequence ID" value="NZ_JAJHPV010000010.1"/>
</dbReference>
<evidence type="ECO:0000313" key="3">
    <source>
        <dbReference type="Proteomes" id="UP001198701"/>
    </source>
</evidence>
<dbReference type="Proteomes" id="UP001198701">
    <property type="component" value="Unassembled WGS sequence"/>
</dbReference>
<proteinExistence type="predicted"/>
<reference evidence="2 3" key="1">
    <citation type="submission" date="2021-11" db="EMBL/GenBank/DDBJ databases">
        <authorList>
            <person name="Huq M.A."/>
        </authorList>
    </citation>
    <scope>NUCLEOTIDE SEQUENCE [LARGE SCALE GENOMIC DNA]</scope>
    <source>
        <strain evidence="2 3">MAHUQ-52</strain>
    </source>
</reference>
<comment type="caution">
    <text evidence="2">The sequence shown here is derived from an EMBL/GenBank/DDBJ whole genome shotgun (WGS) entry which is preliminary data.</text>
</comment>
<evidence type="ECO:0000259" key="1">
    <source>
        <dbReference type="Pfam" id="PF12146"/>
    </source>
</evidence>
<keyword evidence="3" id="KW-1185">Reference proteome</keyword>
<evidence type="ECO:0000313" key="2">
    <source>
        <dbReference type="EMBL" id="MCC6070649.1"/>
    </source>
</evidence>